<accession>X0ZLE0</accession>
<protein>
    <submittedName>
        <fullName evidence="2">Uncharacterized protein</fullName>
    </submittedName>
</protein>
<dbReference type="EMBL" id="BARS01053142">
    <property type="protein sequence ID" value="GAG49076.1"/>
    <property type="molecule type" value="Genomic_DNA"/>
</dbReference>
<feature type="non-terminal residue" evidence="2">
    <location>
        <position position="1"/>
    </location>
</feature>
<name>X0ZLE0_9ZZZZ</name>
<evidence type="ECO:0000313" key="2">
    <source>
        <dbReference type="EMBL" id="GAG49076.1"/>
    </source>
</evidence>
<sequence length="118" mass="13728">LMKNFALGGTIVSSISYLATYFDPLLAAIWWSFPLSLIPSLWYMKQNNKQNKDIAQFALSTTYALVLLVISTLGLYYFFSIEKKHFWLPVAKASIIWFVAAIIFYYLVKYFNLETKFL</sequence>
<dbReference type="AlphaFoldDB" id="X0ZLE0"/>
<keyword evidence="1" id="KW-0472">Membrane</keyword>
<evidence type="ECO:0000256" key="1">
    <source>
        <dbReference type="SAM" id="Phobius"/>
    </source>
</evidence>
<keyword evidence="1" id="KW-0812">Transmembrane</keyword>
<feature type="transmembrane region" description="Helical" evidence="1">
    <location>
        <begin position="57"/>
        <end position="79"/>
    </location>
</feature>
<keyword evidence="1" id="KW-1133">Transmembrane helix</keyword>
<proteinExistence type="predicted"/>
<feature type="transmembrane region" description="Helical" evidence="1">
    <location>
        <begin position="85"/>
        <end position="108"/>
    </location>
</feature>
<gene>
    <name evidence="2" type="ORF">S01H1_78910</name>
</gene>
<reference evidence="2" key="1">
    <citation type="journal article" date="2014" name="Front. Microbiol.">
        <title>High frequency of phylogenetically diverse reductive dehalogenase-homologous genes in deep subseafloor sedimentary metagenomes.</title>
        <authorList>
            <person name="Kawai M."/>
            <person name="Futagami T."/>
            <person name="Toyoda A."/>
            <person name="Takaki Y."/>
            <person name="Nishi S."/>
            <person name="Hori S."/>
            <person name="Arai W."/>
            <person name="Tsubouchi T."/>
            <person name="Morono Y."/>
            <person name="Uchiyama I."/>
            <person name="Ito T."/>
            <person name="Fujiyama A."/>
            <person name="Inagaki F."/>
            <person name="Takami H."/>
        </authorList>
    </citation>
    <scope>NUCLEOTIDE SEQUENCE</scope>
    <source>
        <strain evidence="2">Expedition CK06-06</strain>
    </source>
</reference>
<feature type="transmembrane region" description="Helical" evidence="1">
    <location>
        <begin position="28"/>
        <end position="45"/>
    </location>
</feature>
<organism evidence="2">
    <name type="scientific">marine sediment metagenome</name>
    <dbReference type="NCBI Taxonomy" id="412755"/>
    <lineage>
        <taxon>unclassified sequences</taxon>
        <taxon>metagenomes</taxon>
        <taxon>ecological metagenomes</taxon>
    </lineage>
</organism>
<comment type="caution">
    <text evidence="2">The sequence shown here is derived from an EMBL/GenBank/DDBJ whole genome shotgun (WGS) entry which is preliminary data.</text>
</comment>